<evidence type="ECO:0000313" key="3">
    <source>
        <dbReference type="Proteomes" id="UP000017559"/>
    </source>
</evidence>
<evidence type="ECO:0000256" key="1">
    <source>
        <dbReference type="SAM" id="MobiDB-lite"/>
    </source>
</evidence>
<dbReference type="AlphaFoldDB" id="V2Y7Y2"/>
<protein>
    <submittedName>
        <fullName evidence="2">Uncharacterized protein</fullName>
    </submittedName>
</protein>
<evidence type="ECO:0000313" key="2">
    <source>
        <dbReference type="EMBL" id="ESK87779.1"/>
    </source>
</evidence>
<dbReference type="Proteomes" id="UP000017559">
    <property type="component" value="Unassembled WGS sequence"/>
</dbReference>
<dbReference type="EMBL" id="AWSO01000744">
    <property type="protein sequence ID" value="ESK87779.1"/>
    <property type="molecule type" value="Genomic_DNA"/>
</dbReference>
<gene>
    <name evidence="2" type="ORF">Moror_15369</name>
</gene>
<dbReference type="HOGENOM" id="CLU_2050236_0_0_1"/>
<name>V2Y7Y2_MONRO</name>
<keyword evidence="3" id="KW-1185">Reference proteome</keyword>
<proteinExistence type="predicted"/>
<reference evidence="2 3" key="1">
    <citation type="journal article" date="2014" name="BMC Genomics">
        <title>Genome and secretome analysis of the hemibiotrophic fungal pathogen, Moniliophthora roreri, which causes frosty pod rot disease of cacao: mechanisms of the biotrophic and necrotrophic phases.</title>
        <authorList>
            <person name="Meinhardt L.W."/>
            <person name="Costa G.G.L."/>
            <person name="Thomazella D.P.T."/>
            <person name="Teixeira P.J.P.L."/>
            <person name="Carazzolle M.F."/>
            <person name="Schuster S.C."/>
            <person name="Carlson J.E."/>
            <person name="Guiltinan M.J."/>
            <person name="Mieczkowski P."/>
            <person name="Farmer A."/>
            <person name="Ramaraj T."/>
            <person name="Crozier J."/>
            <person name="Davis R.E."/>
            <person name="Shao J."/>
            <person name="Melnick R.L."/>
            <person name="Pereira G.A.G."/>
            <person name="Bailey B.A."/>
        </authorList>
    </citation>
    <scope>NUCLEOTIDE SEQUENCE [LARGE SCALE GENOMIC DNA]</scope>
    <source>
        <strain evidence="2 3">MCA 2997</strain>
    </source>
</reference>
<sequence length="120" mass="12901">MLCLRRVTISKIISVHTLEYVHSNVKCVGVGSDLGSYPAGRSMDSVAEAPKIAQPRSNNGIDEDLNSRRPSVSSVAEDNGWDHLVPHDSGGWDDSGDSDDWRDSGSGGWGVAPHNSGVWR</sequence>
<dbReference type="KEGG" id="mrr:Moror_15369"/>
<organism evidence="2 3">
    <name type="scientific">Moniliophthora roreri (strain MCA 2997)</name>
    <name type="common">Cocoa frosty pod rot fungus</name>
    <name type="synonym">Crinipellis roreri</name>
    <dbReference type="NCBI Taxonomy" id="1381753"/>
    <lineage>
        <taxon>Eukaryota</taxon>
        <taxon>Fungi</taxon>
        <taxon>Dikarya</taxon>
        <taxon>Basidiomycota</taxon>
        <taxon>Agaricomycotina</taxon>
        <taxon>Agaricomycetes</taxon>
        <taxon>Agaricomycetidae</taxon>
        <taxon>Agaricales</taxon>
        <taxon>Marasmiineae</taxon>
        <taxon>Marasmiaceae</taxon>
        <taxon>Moniliophthora</taxon>
    </lineage>
</organism>
<comment type="caution">
    <text evidence="2">The sequence shown here is derived from an EMBL/GenBank/DDBJ whole genome shotgun (WGS) entry which is preliminary data.</text>
</comment>
<feature type="region of interest" description="Disordered" evidence="1">
    <location>
        <begin position="48"/>
        <end position="120"/>
    </location>
</feature>
<accession>V2Y7Y2</accession>